<organism evidence="8 9">
    <name type="scientific">Venturia inaequalis</name>
    <name type="common">Apple scab fungus</name>
    <dbReference type="NCBI Taxonomy" id="5025"/>
    <lineage>
        <taxon>Eukaryota</taxon>
        <taxon>Fungi</taxon>
        <taxon>Dikarya</taxon>
        <taxon>Ascomycota</taxon>
        <taxon>Pezizomycotina</taxon>
        <taxon>Dothideomycetes</taxon>
        <taxon>Pleosporomycetidae</taxon>
        <taxon>Venturiales</taxon>
        <taxon>Venturiaceae</taxon>
        <taxon>Venturia</taxon>
    </lineage>
</organism>
<dbReference type="Pfam" id="PF01086">
    <property type="entry name" value="Clathrin_lg_ch"/>
    <property type="match status" value="1"/>
</dbReference>
<dbReference type="EMBL" id="WNWQ01000708">
    <property type="protein sequence ID" value="KAE9964383.1"/>
    <property type="molecule type" value="Genomic_DNA"/>
</dbReference>
<dbReference type="GO" id="GO:0030132">
    <property type="term" value="C:clathrin coat of coated pit"/>
    <property type="evidence" value="ECO:0007669"/>
    <property type="project" value="InterPro"/>
</dbReference>
<dbReference type="PANTHER" id="PTHR10639">
    <property type="entry name" value="CLATHRIN LIGHT CHAIN"/>
    <property type="match status" value="1"/>
</dbReference>
<dbReference type="InterPro" id="IPR000996">
    <property type="entry name" value="Clathrin_L-chain"/>
</dbReference>
<comment type="caution">
    <text evidence="8">The sequence shown here is derived from an EMBL/GenBank/DDBJ whole genome shotgun (WGS) entry which is preliminary data.</text>
</comment>
<evidence type="ECO:0000256" key="5">
    <source>
        <dbReference type="ARBA" id="ARBA00023329"/>
    </source>
</evidence>
<evidence type="ECO:0000313" key="9">
    <source>
        <dbReference type="Proteomes" id="UP000433883"/>
    </source>
</evidence>
<feature type="region of interest" description="Disordered" evidence="7">
    <location>
        <begin position="59"/>
        <end position="79"/>
    </location>
</feature>
<keyword evidence="4 6" id="KW-0168">Coated pit</keyword>
<evidence type="ECO:0000256" key="4">
    <source>
        <dbReference type="ARBA" id="ARBA00023176"/>
    </source>
</evidence>
<comment type="similarity">
    <text evidence="2 6">Belongs to the clathrin light chain family.</text>
</comment>
<evidence type="ECO:0000256" key="1">
    <source>
        <dbReference type="ARBA" id="ARBA00004180"/>
    </source>
</evidence>
<evidence type="ECO:0000313" key="8">
    <source>
        <dbReference type="EMBL" id="KAE9964383.1"/>
    </source>
</evidence>
<dbReference type="GO" id="GO:0006886">
    <property type="term" value="P:intracellular protein transport"/>
    <property type="evidence" value="ECO:0007669"/>
    <property type="project" value="InterPro"/>
</dbReference>
<accession>A0A8H3U7N8</accession>
<feature type="region of interest" description="Disordered" evidence="7">
    <location>
        <begin position="1"/>
        <end position="27"/>
    </location>
</feature>
<feature type="region of interest" description="Disordered" evidence="7">
    <location>
        <begin position="223"/>
        <end position="261"/>
    </location>
</feature>
<evidence type="ECO:0000256" key="3">
    <source>
        <dbReference type="ARBA" id="ARBA00023136"/>
    </source>
</evidence>
<reference evidence="8 9" key="1">
    <citation type="submission" date="2019-11" db="EMBL/GenBank/DDBJ databases">
        <title>Venturia inaequalis Genome Resource.</title>
        <authorList>
            <person name="Lichtner F.J."/>
        </authorList>
    </citation>
    <scope>NUCLEOTIDE SEQUENCE [LARGE SCALE GENOMIC DNA]</scope>
    <source>
        <strain evidence="8">Bline_iso_100314</strain>
    </source>
</reference>
<dbReference type="GO" id="GO:0072583">
    <property type="term" value="P:clathrin-dependent endocytosis"/>
    <property type="evidence" value="ECO:0007669"/>
    <property type="project" value="TreeGrafter"/>
</dbReference>
<name>A0A8H3U7N8_VENIN</name>
<sequence length="281" mass="30523">MADRFPSLEDFDEGQTEIRAPTAGSTDAASFLERERAALGEDADLFTSANDNLATVEDAGEDDLLGGGGNNNFLSNGNDDDLSGFESSFPAIDTTNDVGAAQFIRYFSTQRNRVTIVDLKPSARVNTRHMGPGGTVTGSSYLPGAPQPSYSATPYQQEEEPEVIKAWREKRAAEIAKRDEISTAKKQSTTQEAQQALDDFYDNYNDKKEKNIAQTRREAEEFLNSRDDTTAGGTSWERIGKLVDLSGKGPRGGAGGSGKERFRELLVSLRKDEKAPGATGY</sequence>
<evidence type="ECO:0000256" key="7">
    <source>
        <dbReference type="SAM" id="MobiDB-lite"/>
    </source>
</evidence>
<dbReference type="Proteomes" id="UP000433883">
    <property type="component" value="Unassembled WGS sequence"/>
</dbReference>
<protein>
    <recommendedName>
        <fullName evidence="6">Clathrin light chain</fullName>
    </recommendedName>
</protein>
<dbReference type="PANTHER" id="PTHR10639:SF7">
    <property type="entry name" value="CLATHRIN LIGHT CHAIN"/>
    <property type="match status" value="1"/>
</dbReference>
<comment type="function">
    <text evidence="6">Clathrin is the major protein of the polyhedral coat of coated pits and vesicles.</text>
</comment>
<evidence type="ECO:0000256" key="2">
    <source>
        <dbReference type="ARBA" id="ARBA00005263"/>
    </source>
</evidence>
<comment type="subcellular location">
    <subcellularLocation>
        <location evidence="1 6">Cytoplasmic vesicle membrane</location>
        <topology evidence="1 6">Peripheral membrane protein</topology>
        <orientation evidence="1 6">Cytoplasmic side</orientation>
    </subcellularLocation>
    <subcellularLocation>
        <location evidence="6">Membrane</location>
        <location evidence="6">Coated pit</location>
        <topology evidence="6">Peripheral membrane protein</topology>
        <orientation evidence="6">Cytoplasmic side</orientation>
    </subcellularLocation>
    <text evidence="6">Cytoplasmic face of coated pits and vesicles.</text>
</comment>
<dbReference type="AlphaFoldDB" id="A0A8H3U7N8"/>
<keyword evidence="5 6" id="KW-0968">Cytoplasmic vesicle</keyword>
<dbReference type="GO" id="GO:0005198">
    <property type="term" value="F:structural molecule activity"/>
    <property type="evidence" value="ECO:0007669"/>
    <property type="project" value="InterPro"/>
</dbReference>
<gene>
    <name evidence="8" type="ORF">BLS_008395</name>
</gene>
<proteinExistence type="inferred from homology"/>
<dbReference type="GO" id="GO:0030130">
    <property type="term" value="C:clathrin coat of trans-Golgi network vesicle"/>
    <property type="evidence" value="ECO:0007669"/>
    <property type="project" value="InterPro"/>
</dbReference>
<keyword evidence="3 6" id="KW-0472">Membrane</keyword>
<dbReference type="GO" id="GO:0032050">
    <property type="term" value="F:clathrin heavy chain binding"/>
    <property type="evidence" value="ECO:0007669"/>
    <property type="project" value="TreeGrafter"/>
</dbReference>
<evidence type="ECO:0000256" key="6">
    <source>
        <dbReference type="RuleBase" id="RU363137"/>
    </source>
</evidence>